<accession>R8YVU4</accession>
<comment type="caution">
    <text evidence="1">The sequence shown here is derived from an EMBL/GenBank/DDBJ whole genome shotgun (WGS) entry which is preliminary data.</text>
</comment>
<name>R8YVU4_9GAMM</name>
<organism evidence="1 2">
    <name type="scientific">Acinetobacter lactucae</name>
    <dbReference type="NCBI Taxonomy" id="1785128"/>
    <lineage>
        <taxon>Bacteria</taxon>
        <taxon>Pseudomonadati</taxon>
        <taxon>Pseudomonadota</taxon>
        <taxon>Gammaproteobacteria</taxon>
        <taxon>Moraxellales</taxon>
        <taxon>Moraxellaceae</taxon>
        <taxon>Acinetobacter</taxon>
        <taxon>Acinetobacter calcoaceticus/baumannii complex</taxon>
    </lineage>
</organism>
<sequence length="73" mass="8212">MQVETFVPFTTEELVNQINTGLTYISNPFELKDYSKSYTQNAIPEAIEHFKKNGVVLDASEVDGEVLIVCTKN</sequence>
<dbReference type="Proteomes" id="UP000013986">
    <property type="component" value="Unassembled WGS sequence"/>
</dbReference>
<evidence type="ECO:0000313" key="2">
    <source>
        <dbReference type="Proteomes" id="UP000013986"/>
    </source>
</evidence>
<dbReference type="OrthoDB" id="9864618at2"/>
<dbReference type="PATRIC" id="fig|1217689.3.peg.3376"/>
<dbReference type="EMBL" id="APQO01000006">
    <property type="protein sequence ID" value="EOQ73493.1"/>
    <property type="molecule type" value="Genomic_DNA"/>
</dbReference>
<dbReference type="RefSeq" id="WP_016145987.1">
    <property type="nucleotide sequence ID" value="NZ_KB976991.1"/>
</dbReference>
<evidence type="ECO:0000313" key="1">
    <source>
        <dbReference type="EMBL" id="EOQ73493.1"/>
    </source>
</evidence>
<proteinExistence type="predicted"/>
<protein>
    <submittedName>
        <fullName evidence="1">Uncharacterized protein</fullName>
    </submittedName>
</protein>
<dbReference type="AlphaFoldDB" id="R8YVU4"/>
<dbReference type="HOGENOM" id="CLU_2696133_0_0_6"/>
<gene>
    <name evidence="1" type="ORF">F929_03436</name>
</gene>
<reference evidence="1 2" key="1">
    <citation type="submission" date="2013-02" db="EMBL/GenBank/DDBJ databases">
        <title>The Genome Sequence of Acinetobacter pittii ANC 4052.</title>
        <authorList>
            <consortium name="The Broad Institute Genome Sequencing Platform"/>
            <consortium name="The Broad Institute Genome Sequencing Center for Infectious Disease"/>
            <person name="Cerqueira G."/>
            <person name="Feldgarden M."/>
            <person name="Courvalin P."/>
            <person name="Perichon B."/>
            <person name="Grillot-Courvalin C."/>
            <person name="Clermont D."/>
            <person name="Rocha E."/>
            <person name="Yoon E.-J."/>
            <person name="Nemec A."/>
            <person name="Walker B."/>
            <person name="Young S.K."/>
            <person name="Zeng Q."/>
            <person name="Gargeya S."/>
            <person name="Fitzgerald M."/>
            <person name="Haas B."/>
            <person name="Abouelleil A."/>
            <person name="Alvarado L."/>
            <person name="Arachchi H.M."/>
            <person name="Berlin A.M."/>
            <person name="Chapman S.B."/>
            <person name="Dewar J."/>
            <person name="Goldberg J."/>
            <person name="Griggs A."/>
            <person name="Gujja S."/>
            <person name="Hansen M."/>
            <person name="Howarth C."/>
            <person name="Imamovic A."/>
            <person name="Larimer J."/>
            <person name="McCowan C."/>
            <person name="Murphy C."/>
            <person name="Neiman D."/>
            <person name="Pearson M."/>
            <person name="Priest M."/>
            <person name="Roberts A."/>
            <person name="Saif S."/>
            <person name="Shea T."/>
            <person name="Sisk P."/>
            <person name="Sykes S."/>
            <person name="Wortman J."/>
            <person name="Nusbaum C."/>
            <person name="Birren B."/>
        </authorList>
    </citation>
    <scope>NUCLEOTIDE SEQUENCE [LARGE SCALE GENOMIC DNA]</scope>
    <source>
        <strain evidence="1 2">ANC 4052</strain>
    </source>
</reference>